<keyword evidence="2" id="KW-0175">Coiled coil</keyword>
<feature type="region of interest" description="Disordered" evidence="3">
    <location>
        <begin position="1"/>
        <end position="36"/>
    </location>
</feature>
<evidence type="ECO:0000256" key="1">
    <source>
        <dbReference type="ARBA" id="ARBA00022837"/>
    </source>
</evidence>
<dbReference type="GO" id="GO:0005509">
    <property type="term" value="F:calcium ion binding"/>
    <property type="evidence" value="ECO:0007669"/>
    <property type="project" value="InterPro"/>
</dbReference>
<feature type="coiled-coil region" evidence="2">
    <location>
        <begin position="131"/>
        <end position="172"/>
    </location>
</feature>
<organism evidence="5 6">
    <name type="scientific">Larinioides sclopetarius</name>
    <dbReference type="NCBI Taxonomy" id="280406"/>
    <lineage>
        <taxon>Eukaryota</taxon>
        <taxon>Metazoa</taxon>
        <taxon>Ecdysozoa</taxon>
        <taxon>Arthropoda</taxon>
        <taxon>Chelicerata</taxon>
        <taxon>Arachnida</taxon>
        <taxon>Araneae</taxon>
        <taxon>Araneomorphae</taxon>
        <taxon>Entelegynae</taxon>
        <taxon>Araneoidea</taxon>
        <taxon>Araneidae</taxon>
        <taxon>Larinioides</taxon>
    </lineage>
</organism>
<feature type="domain" description="EF-hand" evidence="4">
    <location>
        <begin position="183"/>
        <end position="207"/>
    </location>
</feature>
<evidence type="ECO:0000256" key="2">
    <source>
        <dbReference type="SAM" id="Coils"/>
    </source>
</evidence>
<dbReference type="InterPro" id="IPR002048">
    <property type="entry name" value="EF_hand_dom"/>
</dbReference>
<gene>
    <name evidence="5" type="ORF">LARSCL_LOCUS19092</name>
</gene>
<dbReference type="AlphaFoldDB" id="A0AAV2BGI2"/>
<dbReference type="InterPro" id="IPR011992">
    <property type="entry name" value="EF-hand-dom_pair"/>
</dbReference>
<name>A0AAV2BGI2_9ARAC</name>
<proteinExistence type="predicted"/>
<dbReference type="PROSITE" id="PS50222">
    <property type="entry name" value="EF_HAND_2"/>
    <property type="match status" value="1"/>
</dbReference>
<dbReference type="InterPro" id="IPR018247">
    <property type="entry name" value="EF_Hand_1_Ca_BS"/>
</dbReference>
<evidence type="ECO:0000259" key="4">
    <source>
        <dbReference type="PROSITE" id="PS50222"/>
    </source>
</evidence>
<accession>A0AAV2BGI2</accession>
<keyword evidence="6" id="KW-1185">Reference proteome</keyword>
<dbReference type="PANTHER" id="PTHR20875">
    <property type="entry name" value="EF-HAND CALCIUM-BINDING DOMAIN-CONTAINING PROTEIN 6-RELATED"/>
    <property type="match status" value="1"/>
</dbReference>
<dbReference type="SUPFAM" id="SSF47473">
    <property type="entry name" value="EF-hand"/>
    <property type="match status" value="1"/>
</dbReference>
<dbReference type="GO" id="GO:0005654">
    <property type="term" value="C:nucleoplasm"/>
    <property type="evidence" value="ECO:0007669"/>
    <property type="project" value="TreeGrafter"/>
</dbReference>
<feature type="compositionally biased region" description="Basic and acidic residues" evidence="3">
    <location>
        <begin position="1"/>
        <end position="32"/>
    </location>
</feature>
<evidence type="ECO:0000256" key="3">
    <source>
        <dbReference type="SAM" id="MobiDB-lite"/>
    </source>
</evidence>
<evidence type="ECO:0000313" key="6">
    <source>
        <dbReference type="Proteomes" id="UP001497382"/>
    </source>
</evidence>
<protein>
    <recommendedName>
        <fullName evidence="4">EF-hand domain-containing protein</fullName>
    </recommendedName>
</protein>
<dbReference type="EMBL" id="CAXIEN010000363">
    <property type="protein sequence ID" value="CAL1295107.1"/>
    <property type="molecule type" value="Genomic_DNA"/>
</dbReference>
<dbReference type="PROSITE" id="PS00018">
    <property type="entry name" value="EF_HAND_1"/>
    <property type="match status" value="1"/>
</dbReference>
<keyword evidence="1" id="KW-0106">Calcium</keyword>
<comment type="caution">
    <text evidence="5">The sequence shown here is derived from an EMBL/GenBank/DDBJ whole genome shotgun (WGS) entry which is preliminary data.</text>
</comment>
<evidence type="ECO:0000313" key="5">
    <source>
        <dbReference type="EMBL" id="CAL1295107.1"/>
    </source>
</evidence>
<dbReference type="Gene3D" id="1.10.238.10">
    <property type="entry name" value="EF-hand"/>
    <property type="match status" value="2"/>
</dbReference>
<dbReference type="PANTHER" id="PTHR20875:SF2">
    <property type="entry name" value="EF-HAND CALCIUM-BINDING DOMAIN-CONTAINING PROTEIN 6"/>
    <property type="match status" value="1"/>
</dbReference>
<dbReference type="InterPro" id="IPR052603">
    <property type="entry name" value="EFCB6"/>
</dbReference>
<sequence length="229" mass="27000">MVLTQEEYKDFEERSGLKINKGETKNDHKSSKSIDSSTEISSVSSFTHYSKQDIVHKNIRDVVSDKLNCRLYAVIQAMKSLDKQRNGKILPRNLHDVLNIFCHPLSEKEFSQLLKKDDLDENGFICYKSFLVRLTKKVEEINNAFEDKENDYNKMDLNVEELEVKMKQKISKNLKNFIRSMWLYDSNQDGLIQKHEFQNVLENYCFHLTDDQFNRNYDITTDGYSRKCA</sequence>
<dbReference type="Proteomes" id="UP001497382">
    <property type="component" value="Unassembled WGS sequence"/>
</dbReference>
<reference evidence="5 6" key="1">
    <citation type="submission" date="2024-04" db="EMBL/GenBank/DDBJ databases">
        <authorList>
            <person name="Rising A."/>
            <person name="Reimegard J."/>
            <person name="Sonavane S."/>
            <person name="Akerstrom W."/>
            <person name="Nylinder S."/>
            <person name="Hedman E."/>
            <person name="Kallberg Y."/>
        </authorList>
    </citation>
    <scope>NUCLEOTIDE SEQUENCE [LARGE SCALE GENOMIC DNA]</scope>
</reference>